<dbReference type="Gene3D" id="3.30.420.40">
    <property type="match status" value="3"/>
</dbReference>
<dbReference type="HAMAP" id="MF_02207">
    <property type="entry name" value="MreB"/>
    <property type="match status" value="1"/>
</dbReference>
<comment type="function">
    <text evidence="6">Forms membrane-associated dynamic filaments that are essential for cell shape determination. Acts by regulating cell wall synthesis and cell elongation, and thus cell shape. A feedback loop between cell geometry and MreB localization may maintain elongated cell shape by targeting cell wall growth to regions of negative cell wall curvature.</text>
</comment>
<keyword evidence="4 6" id="KW-0133">Cell shape</keyword>
<dbReference type="CDD" id="cd10225">
    <property type="entry name" value="ASKHA_NBD_MreB-like"/>
    <property type="match status" value="1"/>
</dbReference>
<keyword evidence="1 6" id="KW-0963">Cytoplasm</keyword>
<feature type="binding site" evidence="6">
    <location>
        <begin position="157"/>
        <end position="159"/>
    </location>
    <ligand>
        <name>ATP</name>
        <dbReference type="ChEBI" id="CHEBI:30616"/>
    </ligand>
</feature>
<evidence type="ECO:0000256" key="5">
    <source>
        <dbReference type="ARBA" id="ARBA00023458"/>
    </source>
</evidence>
<comment type="subcellular location">
    <subcellularLocation>
        <location evidence="6">Cytoplasm</location>
    </subcellularLocation>
    <text evidence="6">Membrane-associated.</text>
</comment>
<feature type="binding site" evidence="6">
    <location>
        <begin position="13"/>
        <end position="15"/>
    </location>
    <ligand>
        <name>ATP</name>
        <dbReference type="ChEBI" id="CHEBI:30616"/>
    </ligand>
</feature>
<comment type="caution">
    <text evidence="7">The sequence shown here is derived from an EMBL/GenBank/DDBJ whole genome shotgun (WGS) entry which is preliminary data.</text>
</comment>
<sequence length="339" mass="35972">MRLFHTLSIDLGTANTLILDLEHGIVLKEPTVIALDSASDEVVALGQAAEQLRGRISNKVVVKRPLKDGVIVALDAADLMLSHFIRQILGRGHIFLPRVIVGVPSGATDIECRALKEAVARAGAKLLYLIDEPVAAAIGAGLPITEPVGSMVIDIGGGTSEVAVLSMAGVVFSESVEVAGDELTESIQRWIKQEYHMVVSYRVAEEVKHQLGSAHASAGLDEKTMEVAGINLLSGLPAKISLSGVEVREMMAEPIGVILAMIRQSLERLPPELAADLAERGIVLTGGGALLQGLAQRIGEEFEIFVDVPPEPLHCVVLGAGEAIANPKKYGRFLQKVES</sequence>
<accession>A0ABD4SZM0</accession>
<feature type="binding site" evidence="6">
    <location>
        <begin position="205"/>
        <end position="208"/>
    </location>
    <ligand>
        <name>ATP</name>
        <dbReference type="ChEBI" id="CHEBI:30616"/>
    </ligand>
</feature>
<dbReference type="NCBIfam" id="NF010539">
    <property type="entry name" value="PRK13927.1"/>
    <property type="match status" value="1"/>
</dbReference>
<comment type="similarity">
    <text evidence="5 6">Belongs to the FtsA/MreB family.</text>
</comment>
<dbReference type="InterPro" id="IPR043129">
    <property type="entry name" value="ATPase_NBD"/>
</dbReference>
<dbReference type="GO" id="GO:0008360">
    <property type="term" value="P:regulation of cell shape"/>
    <property type="evidence" value="ECO:0007669"/>
    <property type="project" value="UniProtKB-UniRule"/>
</dbReference>
<dbReference type="AlphaFoldDB" id="A0ABD4SZM0"/>
<dbReference type="GO" id="GO:0005737">
    <property type="term" value="C:cytoplasm"/>
    <property type="evidence" value="ECO:0007669"/>
    <property type="project" value="UniProtKB-SubCell"/>
</dbReference>
<gene>
    <name evidence="6" type="primary">mreB</name>
    <name evidence="7" type="ORF">QQ91_0002355</name>
</gene>
<protein>
    <recommendedName>
        <fullName evidence="6">Cell shape-determining protein MreB</fullName>
    </recommendedName>
</protein>
<dbReference type="Pfam" id="PF06723">
    <property type="entry name" value="MreB_Mbl"/>
    <property type="match status" value="1"/>
</dbReference>
<dbReference type="PRINTS" id="PR01652">
    <property type="entry name" value="SHAPEPROTEIN"/>
</dbReference>
<evidence type="ECO:0000313" key="8">
    <source>
        <dbReference type="Proteomes" id="UP000031561"/>
    </source>
</evidence>
<reference evidence="7 8" key="1">
    <citation type="journal article" date="2015" name="Genome Announc.">
        <title>Draft Genome Sequence of Filamentous Marine Cyanobacterium Lyngbya confervoides Strain BDU141951.</title>
        <authorList>
            <person name="Chandrababunaidu M.M."/>
            <person name="Sen D."/>
            <person name="Tripathy S."/>
        </authorList>
    </citation>
    <scope>NUCLEOTIDE SEQUENCE [LARGE SCALE GENOMIC DNA]</scope>
    <source>
        <strain evidence="7 8">BDU141951</strain>
    </source>
</reference>
<dbReference type="SUPFAM" id="SSF53067">
    <property type="entry name" value="Actin-like ATPase domain"/>
    <property type="match status" value="2"/>
</dbReference>
<proteinExistence type="inferred from homology"/>
<organism evidence="7 8">
    <name type="scientific">Lyngbya confervoides BDU141951</name>
    <dbReference type="NCBI Taxonomy" id="1574623"/>
    <lineage>
        <taxon>Bacteria</taxon>
        <taxon>Bacillati</taxon>
        <taxon>Cyanobacteriota</taxon>
        <taxon>Cyanophyceae</taxon>
        <taxon>Oscillatoriophycideae</taxon>
        <taxon>Oscillatoriales</taxon>
        <taxon>Microcoleaceae</taxon>
        <taxon>Lyngbya</taxon>
    </lineage>
</organism>
<evidence type="ECO:0000256" key="1">
    <source>
        <dbReference type="ARBA" id="ARBA00022490"/>
    </source>
</evidence>
<keyword evidence="2 6" id="KW-0547">Nucleotide-binding</keyword>
<keyword evidence="3 6" id="KW-0067">ATP-binding</keyword>
<dbReference type="EMBL" id="JTHE03000015">
    <property type="protein sequence ID" value="MCM1981673.1"/>
    <property type="molecule type" value="Genomic_DNA"/>
</dbReference>
<dbReference type="InterPro" id="IPR056546">
    <property type="entry name" value="MreB_MamK-like"/>
</dbReference>
<evidence type="ECO:0000313" key="7">
    <source>
        <dbReference type="EMBL" id="MCM1981673.1"/>
    </source>
</evidence>
<evidence type="ECO:0000256" key="2">
    <source>
        <dbReference type="ARBA" id="ARBA00022741"/>
    </source>
</evidence>
<dbReference type="RefSeq" id="WP_166279548.1">
    <property type="nucleotide sequence ID" value="NZ_JTHE03000015.1"/>
</dbReference>
<dbReference type="PANTHER" id="PTHR42749">
    <property type="entry name" value="CELL SHAPE-DETERMINING PROTEIN MREB"/>
    <property type="match status" value="1"/>
</dbReference>
<dbReference type="NCBIfam" id="TIGR00904">
    <property type="entry name" value="mreB"/>
    <property type="match status" value="1"/>
</dbReference>
<comment type="subunit">
    <text evidence="6">Forms polymers.</text>
</comment>
<dbReference type="GO" id="GO:0005524">
    <property type="term" value="F:ATP binding"/>
    <property type="evidence" value="ECO:0007669"/>
    <property type="project" value="UniProtKB-KW"/>
</dbReference>
<evidence type="ECO:0000256" key="4">
    <source>
        <dbReference type="ARBA" id="ARBA00022960"/>
    </source>
</evidence>
<feature type="binding site" evidence="6">
    <location>
        <begin position="287"/>
        <end position="290"/>
    </location>
    <ligand>
        <name>ATP</name>
        <dbReference type="ChEBI" id="CHEBI:30616"/>
    </ligand>
</feature>
<dbReference type="InterPro" id="IPR004753">
    <property type="entry name" value="MreB"/>
</dbReference>
<name>A0ABD4SZM0_9CYAN</name>
<evidence type="ECO:0000256" key="6">
    <source>
        <dbReference type="HAMAP-Rule" id="MF_02207"/>
    </source>
</evidence>
<evidence type="ECO:0000256" key="3">
    <source>
        <dbReference type="ARBA" id="ARBA00022840"/>
    </source>
</evidence>
<keyword evidence="8" id="KW-1185">Reference proteome</keyword>
<dbReference type="PANTHER" id="PTHR42749:SF1">
    <property type="entry name" value="CELL SHAPE-DETERMINING PROTEIN MREB"/>
    <property type="match status" value="1"/>
</dbReference>
<dbReference type="Proteomes" id="UP000031561">
    <property type="component" value="Unassembled WGS sequence"/>
</dbReference>